<evidence type="ECO:0000259" key="15">
    <source>
        <dbReference type="PROSITE" id="PS50878"/>
    </source>
</evidence>
<dbReference type="PROSITE" id="PS50804">
    <property type="entry name" value="SCAN_BOX"/>
    <property type="match status" value="1"/>
</dbReference>
<evidence type="ECO:0000313" key="17">
    <source>
        <dbReference type="Ensembl" id="ENSACAP00000038595.1"/>
    </source>
</evidence>
<evidence type="ECO:0000256" key="9">
    <source>
        <dbReference type="ARBA" id="ARBA00022918"/>
    </source>
</evidence>
<dbReference type="GO" id="GO:0008233">
    <property type="term" value="F:peptidase activity"/>
    <property type="evidence" value="ECO:0007669"/>
    <property type="project" value="UniProtKB-KW"/>
</dbReference>
<dbReference type="InterPro" id="IPR036397">
    <property type="entry name" value="RNaseH_sf"/>
</dbReference>
<dbReference type="GO" id="GO:0003964">
    <property type="term" value="F:RNA-directed DNA polymerase activity"/>
    <property type="evidence" value="ECO:0007669"/>
    <property type="project" value="UniProtKB-KW"/>
</dbReference>
<dbReference type="CDD" id="cd09274">
    <property type="entry name" value="RNase_HI_RT_Ty3"/>
    <property type="match status" value="1"/>
</dbReference>
<dbReference type="PROSITE" id="PS50994">
    <property type="entry name" value="INTEGRASE"/>
    <property type="match status" value="1"/>
</dbReference>
<feature type="domain" description="Reverse transcriptase" evidence="15">
    <location>
        <begin position="1075"/>
        <end position="1253"/>
    </location>
</feature>
<dbReference type="FunFam" id="1.10.340.70:FF:000001">
    <property type="entry name" value="Retrovirus-related Pol polyprotein from transposon gypsy-like Protein"/>
    <property type="match status" value="1"/>
</dbReference>
<protein>
    <recommendedName>
        <fullName evidence="10">Gypsy retrotransposon integrase-like protein 1</fullName>
        <ecNumber evidence="2">3.1.26.4</ecNumber>
    </recommendedName>
</protein>
<evidence type="ECO:0000313" key="18">
    <source>
        <dbReference type="Proteomes" id="UP000001646"/>
    </source>
</evidence>
<dbReference type="InterPro" id="IPR001878">
    <property type="entry name" value="Znf_CCHC"/>
</dbReference>
<feature type="region of interest" description="Disordered" evidence="12">
    <location>
        <begin position="47"/>
        <end position="76"/>
    </location>
</feature>
<evidence type="ECO:0000256" key="11">
    <source>
        <dbReference type="PROSITE-ProRule" id="PRU00047"/>
    </source>
</evidence>
<evidence type="ECO:0000259" key="14">
    <source>
        <dbReference type="PROSITE" id="PS50804"/>
    </source>
</evidence>
<evidence type="ECO:0000256" key="2">
    <source>
        <dbReference type="ARBA" id="ARBA00012180"/>
    </source>
</evidence>
<dbReference type="FunFam" id="3.30.70.270:FF:000020">
    <property type="entry name" value="Transposon Tf2-6 polyprotein-like Protein"/>
    <property type="match status" value="1"/>
</dbReference>
<dbReference type="Gene3D" id="3.10.10.10">
    <property type="entry name" value="HIV Type 1 Reverse Transcriptase, subunit A, domain 1"/>
    <property type="match status" value="1"/>
</dbReference>
<organism evidence="17 18">
    <name type="scientific">Anolis carolinensis</name>
    <name type="common">Green anole</name>
    <name type="synonym">American chameleon</name>
    <dbReference type="NCBI Taxonomy" id="28377"/>
    <lineage>
        <taxon>Eukaryota</taxon>
        <taxon>Metazoa</taxon>
        <taxon>Chordata</taxon>
        <taxon>Craniata</taxon>
        <taxon>Vertebrata</taxon>
        <taxon>Euteleostomi</taxon>
        <taxon>Lepidosauria</taxon>
        <taxon>Squamata</taxon>
        <taxon>Bifurcata</taxon>
        <taxon>Unidentata</taxon>
        <taxon>Episquamata</taxon>
        <taxon>Toxicofera</taxon>
        <taxon>Iguania</taxon>
        <taxon>Dactyloidae</taxon>
        <taxon>Anolis</taxon>
    </lineage>
</organism>
<dbReference type="Ensembl" id="ENSACAT00000052877.1">
    <property type="protein sequence ID" value="ENSACAP00000038595.1"/>
    <property type="gene ID" value="ENSACAG00000043926.1"/>
</dbReference>
<keyword evidence="4" id="KW-0808">Transferase</keyword>
<dbReference type="SUPFAM" id="SSF56672">
    <property type="entry name" value="DNA/RNA polymerases"/>
    <property type="match status" value="1"/>
</dbReference>
<dbReference type="EC" id="3.1.26.4" evidence="2"/>
<dbReference type="PANTHER" id="PTHR37984">
    <property type="entry name" value="PROTEIN CBG26694"/>
    <property type="match status" value="1"/>
</dbReference>
<evidence type="ECO:0000256" key="8">
    <source>
        <dbReference type="ARBA" id="ARBA00022801"/>
    </source>
</evidence>
<reference evidence="17" key="1">
    <citation type="submission" date="2009-12" db="EMBL/GenBank/DDBJ databases">
        <title>The Genome Sequence of Anolis carolinensis (Green Anole Lizard).</title>
        <authorList>
            <consortium name="The Genome Sequencing Platform"/>
            <person name="Di Palma F."/>
            <person name="Alfoldi J."/>
            <person name="Heiman D."/>
            <person name="Young S."/>
            <person name="Grabherr M."/>
            <person name="Johnson J."/>
            <person name="Lander E.S."/>
            <person name="Lindblad-Toh K."/>
        </authorList>
    </citation>
    <scope>NUCLEOTIDE SEQUENCE [LARGE SCALE GENOMIC DNA]</scope>
    <source>
        <strain evidence="17">JBL SC #1</strain>
    </source>
</reference>
<name>A0A803TTQ5_ANOCA</name>
<dbReference type="InterPro" id="IPR038269">
    <property type="entry name" value="SCAN_sf"/>
</dbReference>
<dbReference type="Proteomes" id="UP000001646">
    <property type="component" value="Unplaced"/>
</dbReference>
<dbReference type="Pfam" id="PF02023">
    <property type="entry name" value="SCAN"/>
    <property type="match status" value="1"/>
</dbReference>
<accession>A0A803TTQ5</accession>
<dbReference type="InterPro" id="IPR043128">
    <property type="entry name" value="Rev_trsase/Diguanyl_cyclase"/>
</dbReference>
<dbReference type="GO" id="GO:0015074">
    <property type="term" value="P:DNA integration"/>
    <property type="evidence" value="ECO:0007669"/>
    <property type="project" value="InterPro"/>
</dbReference>
<dbReference type="Pfam" id="PF00077">
    <property type="entry name" value="RVP"/>
    <property type="match status" value="1"/>
</dbReference>
<keyword evidence="11" id="KW-0479">Metal-binding</keyword>
<dbReference type="GeneTree" id="ENSGT00940000169353"/>
<dbReference type="InterPro" id="IPR041373">
    <property type="entry name" value="RT_RNaseH"/>
</dbReference>
<dbReference type="GO" id="GO:0008270">
    <property type="term" value="F:zinc ion binding"/>
    <property type="evidence" value="ECO:0007669"/>
    <property type="project" value="UniProtKB-KW"/>
</dbReference>
<keyword evidence="11" id="KW-0863">Zinc-finger</keyword>
<dbReference type="InterPro" id="IPR018061">
    <property type="entry name" value="Retropepsins"/>
</dbReference>
<feature type="domain" description="Integrase catalytic" evidence="16">
    <location>
        <begin position="690"/>
        <end position="849"/>
    </location>
</feature>
<dbReference type="PANTHER" id="PTHR37984:SF5">
    <property type="entry name" value="PROTEIN NYNRIN-LIKE"/>
    <property type="match status" value="1"/>
</dbReference>
<dbReference type="CDD" id="cd01647">
    <property type="entry name" value="RT_LTR"/>
    <property type="match status" value="1"/>
</dbReference>
<dbReference type="InterPro" id="IPR050951">
    <property type="entry name" value="Retrovirus_Pol_polyprotein"/>
</dbReference>
<keyword evidence="11" id="KW-0862">Zinc</keyword>
<evidence type="ECO:0000256" key="3">
    <source>
        <dbReference type="ARBA" id="ARBA00022670"/>
    </source>
</evidence>
<dbReference type="Gene3D" id="1.10.340.70">
    <property type="match status" value="1"/>
</dbReference>
<dbReference type="Gene3D" id="3.10.20.370">
    <property type="match status" value="1"/>
</dbReference>
<evidence type="ECO:0000259" key="16">
    <source>
        <dbReference type="PROSITE" id="PS50994"/>
    </source>
</evidence>
<feature type="domain" description="CCHC-type" evidence="13">
    <location>
        <begin position="351"/>
        <end position="366"/>
    </location>
</feature>
<dbReference type="InterPro" id="IPR001584">
    <property type="entry name" value="Integrase_cat-core"/>
</dbReference>
<keyword evidence="6" id="KW-0540">Nuclease</keyword>
<keyword evidence="9" id="KW-0695">RNA-directed DNA polymerase</keyword>
<proteinExistence type="inferred from homology"/>
<dbReference type="Pfam" id="PF17921">
    <property type="entry name" value="Integrase_H2C2"/>
    <property type="match status" value="1"/>
</dbReference>
<dbReference type="FunFam" id="3.10.20.370:FF:000001">
    <property type="entry name" value="Retrovirus-related Pol polyprotein from transposon 17.6-like protein"/>
    <property type="match status" value="1"/>
</dbReference>
<feature type="compositionally biased region" description="Polar residues" evidence="12">
    <location>
        <begin position="17"/>
        <end position="26"/>
    </location>
</feature>
<evidence type="ECO:0000259" key="13">
    <source>
        <dbReference type="PROSITE" id="PS50158"/>
    </source>
</evidence>
<reference evidence="17" key="2">
    <citation type="submission" date="2025-08" db="UniProtKB">
        <authorList>
            <consortium name="Ensembl"/>
        </authorList>
    </citation>
    <scope>IDENTIFICATION</scope>
</reference>
<reference evidence="17" key="3">
    <citation type="submission" date="2025-09" db="UniProtKB">
        <authorList>
            <consortium name="Ensembl"/>
        </authorList>
    </citation>
    <scope>IDENTIFICATION</scope>
</reference>
<dbReference type="Gene3D" id="1.10.4020.10">
    <property type="entry name" value="DNA breaking-rejoining enzymes"/>
    <property type="match status" value="1"/>
</dbReference>
<evidence type="ECO:0000256" key="4">
    <source>
        <dbReference type="ARBA" id="ARBA00022679"/>
    </source>
</evidence>
<dbReference type="SUPFAM" id="SSF47353">
    <property type="entry name" value="Retrovirus capsid dimerization domain-like"/>
    <property type="match status" value="1"/>
</dbReference>
<dbReference type="PROSITE" id="PS50158">
    <property type="entry name" value="ZF_CCHC"/>
    <property type="match status" value="1"/>
</dbReference>
<dbReference type="InParanoid" id="A0A803TTQ5"/>
<dbReference type="Pfam" id="PF00078">
    <property type="entry name" value="RVT_1"/>
    <property type="match status" value="1"/>
</dbReference>
<keyword evidence="5" id="KW-0548">Nucleotidyltransferase</keyword>
<dbReference type="SMART" id="SM00431">
    <property type="entry name" value="SCAN"/>
    <property type="match status" value="1"/>
</dbReference>
<dbReference type="InterPro" id="IPR043502">
    <property type="entry name" value="DNA/RNA_pol_sf"/>
</dbReference>
<dbReference type="InterPro" id="IPR041588">
    <property type="entry name" value="Integrase_H2C2"/>
</dbReference>
<dbReference type="FunFam" id="3.30.420.10:FF:000032">
    <property type="entry name" value="Retrovirus-related Pol polyprotein from transposon 297-like Protein"/>
    <property type="match status" value="1"/>
</dbReference>
<dbReference type="InterPro" id="IPR012337">
    <property type="entry name" value="RNaseH-like_sf"/>
</dbReference>
<dbReference type="SUPFAM" id="SSF53098">
    <property type="entry name" value="Ribonuclease H-like"/>
    <property type="match status" value="1"/>
</dbReference>
<evidence type="ECO:0000256" key="1">
    <source>
        <dbReference type="ARBA" id="ARBA00010879"/>
    </source>
</evidence>
<keyword evidence="18" id="KW-1185">Reference proteome</keyword>
<dbReference type="FunFam" id="3.10.10.10:FF:000007">
    <property type="entry name" value="Retrovirus-related Pol polyprotein from transposon 17.6-like Protein"/>
    <property type="match status" value="1"/>
</dbReference>
<dbReference type="GO" id="GO:0006508">
    <property type="term" value="P:proteolysis"/>
    <property type="evidence" value="ECO:0007669"/>
    <property type="project" value="UniProtKB-KW"/>
</dbReference>
<dbReference type="InterPro" id="IPR003309">
    <property type="entry name" value="SCAN_dom"/>
</dbReference>
<dbReference type="PROSITE" id="PS50878">
    <property type="entry name" value="RT_POL"/>
    <property type="match status" value="1"/>
</dbReference>
<dbReference type="GO" id="GO:0004523">
    <property type="term" value="F:RNA-DNA hybrid ribonuclease activity"/>
    <property type="evidence" value="ECO:0007669"/>
    <property type="project" value="UniProtKB-EC"/>
</dbReference>
<dbReference type="InterPro" id="IPR000477">
    <property type="entry name" value="RT_dom"/>
</dbReference>
<comment type="similarity">
    <text evidence="1">Belongs to the beta type-B retroviral polymerase family. HERV class-II K(HML-2) pol subfamily.</text>
</comment>
<evidence type="ECO:0000256" key="10">
    <source>
        <dbReference type="ARBA" id="ARBA00039658"/>
    </source>
</evidence>
<evidence type="ECO:0000256" key="7">
    <source>
        <dbReference type="ARBA" id="ARBA00022759"/>
    </source>
</evidence>
<dbReference type="Gene3D" id="3.30.420.10">
    <property type="entry name" value="Ribonuclease H-like superfamily/Ribonuclease H"/>
    <property type="match status" value="1"/>
</dbReference>
<feature type="region of interest" description="Disordered" evidence="12">
    <location>
        <begin position="1"/>
        <end position="34"/>
    </location>
</feature>
<dbReference type="Pfam" id="PF17917">
    <property type="entry name" value="RT_RNaseH"/>
    <property type="match status" value="1"/>
</dbReference>
<evidence type="ECO:0000256" key="6">
    <source>
        <dbReference type="ARBA" id="ARBA00022722"/>
    </source>
</evidence>
<keyword evidence="3" id="KW-0645">Protease</keyword>
<dbReference type="Gene3D" id="3.30.70.270">
    <property type="match status" value="2"/>
</dbReference>
<evidence type="ECO:0000256" key="5">
    <source>
        <dbReference type="ARBA" id="ARBA00022695"/>
    </source>
</evidence>
<keyword evidence="8" id="KW-0378">Hydrolase</keyword>
<evidence type="ECO:0000256" key="12">
    <source>
        <dbReference type="SAM" id="MobiDB-lite"/>
    </source>
</evidence>
<keyword evidence="7" id="KW-0255">Endonuclease</keyword>
<dbReference type="GO" id="GO:0003676">
    <property type="term" value="F:nucleic acid binding"/>
    <property type="evidence" value="ECO:0007669"/>
    <property type="project" value="InterPro"/>
</dbReference>
<feature type="domain" description="SCAN box" evidence="14">
    <location>
        <begin position="213"/>
        <end position="292"/>
    </location>
</feature>
<sequence length="1469" mass="169526">MATRLQKKLAGEASEYQGDSSDSEQTPETRETLKYKIELRKLELEDKQREREREREREDKQREREREDKQREREWEEKRWEMEQEKELKRMQLEKDKEIELRRLELEKEKLALSQPHIINQEGNGRTEASDLLLKRFPKFNKDDDVEKFLISFERCCRDFEIDEGKWMLYLRPQICGKLLEIYGDVPEELHRDYNFFKKQVQQKLQLTPEFYRLKFRSLRKEKAQSFSEVASKQAQLFDSWLRTSEVENFQQLRELIKLEQLFQLVPSDYRWLVQDRKPSTADEAAAMTDQLITLREGFRKDEGVSERRQNKPPFYNYQTHTQYKKTPAVENTAYRRPEVINQTKPEVKARCYQCGKSDHLKYQCPLLRRDKTSFFMNKEPKENTLNGDIKLLSSTETVPKEKQCLFILSDDISEDYFESITIVNQQKQGWRDTGSQVCVIHPKSVPQKYQKPTSEINLKGLGPAVPAEVVSLPIEYNGWKGIWDFAISSDIPHECLIGNDLARQVKNWKKLCEEKEDYNRSPIQEAVCLPIQPESEQGPESSSAIIEIVSKTGGVQEIKQAQEEDESLKPLFKQAKNIPESAEELPNKFVTKDGVLYRESKSVKSEEKSGVHSQIVVPEKFRNQIMGVAHDNPHGGHLGTRKTTKRIARNFYWPGMFQSIKKFCQSCNTCQRLSSGRDKVKAPLIPMPVIEEPFYRVGIDIIGPLCKPSRRGYRYILTMIDYATRYPEAVALTNIETTTIANALLSIWGRTGYPKELISDLGTQFTSRLMKKLLELCGIRHITSTAYHPQTNGLVENLNKTLVKMIKSYSQERPHDWDIKLQQLLFAYRSVPQDSMGYSPFELLFGRKVRGPLDLVKEYWEASPSTDAVPVAEYLTDLQSTMRVARDIAHEHLAVAQQRQKSYYDMSAKPRFFSVGDEVLFLSPTKTNKLQMDWTGPWKVTKRLNQVNYDILDEQLNIGKRVHVNMLKPYTGRSANVCFMISEESVPFSFWEGDRTLCKNLDQVEINSDLAQSQQKELIGVLNKYKEMFSDLPGRVQGVEHQINTGDATPIASPPYRVTGRLNECIDREVREMLDLGIIVPSSSPWASPVVLVQKPDKTIRFCVDYRLLNKVTQTDTYPMPRLDDLLERIGNSKFISSIDLTKGFWQVPMAPQDQQKTAFRTQGGLYEFTVLPFGLKNSPATFQRLVDKVLSGLGSFCVAYIDDIGIFSNSWEDHLKHLDLVLKRLKEAGLIIKASKCKLGNNTTKYLGHLVGGGCIRPDPTKVEAIHNWPNPKTKKQVRSFLGLAGYYRKFIPSFSDLAAPLSDLTKKKNPNQIIWTPNCQTAMDKLKKAITSDSVLKAPDFEIPFILTCDASDTGLGAVLSQKDPEGEDRPILFLSKKWHTHEYSMSTIEKECFSIIWSIKKLKPYLWGRKFILQTDHAPLKWLDNVKGTNNKLLRWSLTLQDFVYDIIHITGKKNVVADALSRVT</sequence>
<dbReference type="Pfam" id="PF00665">
    <property type="entry name" value="rve"/>
    <property type="match status" value="1"/>
</dbReference>